<feature type="region of interest" description="Disordered" evidence="6">
    <location>
        <begin position="285"/>
        <end position="327"/>
    </location>
</feature>
<dbReference type="RefSeq" id="WP_249055624.1">
    <property type="nucleotide sequence ID" value="NZ_JALZWP010000001.1"/>
</dbReference>
<evidence type="ECO:0000259" key="8">
    <source>
        <dbReference type="Pfam" id="PF04085"/>
    </source>
</evidence>
<comment type="caution">
    <text evidence="9">The sequence shown here is derived from an EMBL/GenBank/DDBJ whole genome shotgun (WGS) entry which is preliminary data.</text>
</comment>
<evidence type="ECO:0000256" key="7">
    <source>
        <dbReference type="SAM" id="Phobius"/>
    </source>
</evidence>
<reference evidence="9 10" key="1">
    <citation type="submission" date="2022-05" db="EMBL/GenBank/DDBJ databases">
        <title>Seasonal and diel survey of microbial diversity of the Tyrrhenian coast.</title>
        <authorList>
            <person name="Gattoni G."/>
            <person name="Corral P."/>
        </authorList>
    </citation>
    <scope>NUCLEOTIDE SEQUENCE [LARGE SCALE GENOMIC DNA]</scope>
    <source>
        <strain evidence="9 10">V10</strain>
    </source>
</reference>
<dbReference type="InterPro" id="IPR042177">
    <property type="entry name" value="Cell/Rod_1"/>
</dbReference>
<dbReference type="InterPro" id="IPR055342">
    <property type="entry name" value="MreC_beta-barrel_core"/>
</dbReference>
<evidence type="ECO:0000313" key="10">
    <source>
        <dbReference type="Proteomes" id="UP001202550"/>
    </source>
</evidence>
<evidence type="ECO:0000256" key="1">
    <source>
        <dbReference type="ARBA" id="ARBA00009369"/>
    </source>
</evidence>
<keyword evidence="5" id="KW-0175">Coiled coil</keyword>
<evidence type="ECO:0000256" key="4">
    <source>
        <dbReference type="ARBA" id="ARBA00032089"/>
    </source>
</evidence>
<name>A0ABT0LXL7_9RHOB</name>
<dbReference type="Proteomes" id="UP001202550">
    <property type="component" value="Unassembled WGS sequence"/>
</dbReference>
<evidence type="ECO:0000256" key="6">
    <source>
        <dbReference type="SAM" id="MobiDB-lite"/>
    </source>
</evidence>
<proteinExistence type="inferred from homology"/>
<dbReference type="NCBIfam" id="NF010533">
    <property type="entry name" value="PRK13922.9-5"/>
    <property type="match status" value="1"/>
</dbReference>
<dbReference type="PANTHER" id="PTHR34138:SF1">
    <property type="entry name" value="CELL SHAPE-DETERMINING PROTEIN MREC"/>
    <property type="match status" value="1"/>
</dbReference>
<dbReference type="InterPro" id="IPR042175">
    <property type="entry name" value="Cell/Rod_MreC_2"/>
</dbReference>
<comment type="similarity">
    <text evidence="1">Belongs to the MreC family.</text>
</comment>
<feature type="transmembrane region" description="Helical" evidence="7">
    <location>
        <begin position="18"/>
        <end position="36"/>
    </location>
</feature>
<feature type="compositionally biased region" description="Low complexity" evidence="6">
    <location>
        <begin position="292"/>
        <end position="306"/>
    </location>
</feature>
<dbReference type="Gene3D" id="2.40.10.340">
    <property type="entry name" value="Rod shape-determining protein MreC, domain 1"/>
    <property type="match status" value="1"/>
</dbReference>
<dbReference type="Gene3D" id="2.40.10.350">
    <property type="entry name" value="Rod shape-determining protein MreC, domain 2"/>
    <property type="match status" value="1"/>
</dbReference>
<feature type="coiled-coil region" evidence="5">
    <location>
        <begin position="76"/>
        <end position="113"/>
    </location>
</feature>
<dbReference type="PANTHER" id="PTHR34138">
    <property type="entry name" value="CELL SHAPE-DETERMINING PROTEIN MREC"/>
    <property type="match status" value="1"/>
</dbReference>
<sequence length="327" mass="35786">MASERQTDTEYARPLRRIFVGLLAVVLIAVFLVWRIDSPRVERFRMAVIDTVVPSFDWAIAPVTQATALLDDFRSYARIMEQNQQLRRELQQMRAWREAALQLEQRNAELLDLNQVRLDPQLTHVTGVVMADSGSPFRNSVLLNVGARDGLIDGWAVMDGLGLAGRIAGVGQRTSRVVLLTDSASRVPVVVQPSGQRAMLSGDNSAFPLLDFVEDPDDLRPGDRVVSSDDGGVFPAGLLVGEVVLSRDRRLRVRLAADYGRLEFLRVLRSRPLEEITSTGELILPPEVDSAPETPGPEGETPSVTGIVTPNIAPPLAPVPDAARTDG</sequence>
<accession>A0ABT0LXL7</accession>
<dbReference type="InterPro" id="IPR007221">
    <property type="entry name" value="MreC"/>
</dbReference>
<dbReference type="Pfam" id="PF04085">
    <property type="entry name" value="MreC"/>
    <property type="match status" value="1"/>
</dbReference>
<organism evidence="9 10">
    <name type="scientific">Roseinatronobacter domitianus</name>
    <dbReference type="NCBI Taxonomy" id="2940293"/>
    <lineage>
        <taxon>Bacteria</taxon>
        <taxon>Pseudomonadati</taxon>
        <taxon>Pseudomonadota</taxon>
        <taxon>Alphaproteobacteria</taxon>
        <taxon>Rhodobacterales</taxon>
        <taxon>Paracoccaceae</taxon>
        <taxon>Roseinatronobacter</taxon>
    </lineage>
</organism>
<keyword evidence="10" id="KW-1185">Reference proteome</keyword>
<keyword evidence="7" id="KW-0472">Membrane</keyword>
<keyword evidence="3" id="KW-0133">Cell shape</keyword>
<gene>
    <name evidence="9" type="primary">mreC</name>
    <name evidence="9" type="ORF">M3N55_01315</name>
</gene>
<evidence type="ECO:0000256" key="5">
    <source>
        <dbReference type="SAM" id="Coils"/>
    </source>
</evidence>
<evidence type="ECO:0000313" key="9">
    <source>
        <dbReference type="EMBL" id="MCL1627359.1"/>
    </source>
</evidence>
<protein>
    <recommendedName>
        <fullName evidence="2">Cell shape-determining protein MreC</fullName>
    </recommendedName>
    <alternativeName>
        <fullName evidence="4">Cell shape protein MreC</fullName>
    </alternativeName>
</protein>
<keyword evidence="7" id="KW-1133">Transmembrane helix</keyword>
<keyword evidence="7" id="KW-0812">Transmembrane</keyword>
<feature type="domain" description="Rod shape-determining protein MreC beta-barrel core" evidence="8">
    <location>
        <begin position="129"/>
        <end position="268"/>
    </location>
</feature>
<evidence type="ECO:0000256" key="2">
    <source>
        <dbReference type="ARBA" id="ARBA00013855"/>
    </source>
</evidence>
<dbReference type="EMBL" id="JALZWP010000001">
    <property type="protein sequence ID" value="MCL1627359.1"/>
    <property type="molecule type" value="Genomic_DNA"/>
</dbReference>
<evidence type="ECO:0000256" key="3">
    <source>
        <dbReference type="ARBA" id="ARBA00022960"/>
    </source>
</evidence>